<feature type="transmembrane region" description="Helical" evidence="3">
    <location>
        <begin position="488"/>
        <end position="505"/>
    </location>
</feature>
<keyword evidence="3" id="KW-0472">Membrane</keyword>
<dbReference type="Gene3D" id="3.40.190.10">
    <property type="entry name" value="Periplasmic binding protein-like II"/>
    <property type="match status" value="4"/>
</dbReference>
<dbReference type="Pfam" id="PF00990">
    <property type="entry name" value="GGDEF"/>
    <property type="match status" value="1"/>
</dbReference>
<dbReference type="InterPro" id="IPR000160">
    <property type="entry name" value="GGDEF_dom"/>
</dbReference>
<dbReference type="Pfam" id="PF00497">
    <property type="entry name" value="SBP_bac_3"/>
    <property type="match status" value="1"/>
</dbReference>
<dbReference type="SUPFAM" id="SSF53850">
    <property type="entry name" value="Periplasmic binding protein-like II"/>
    <property type="match status" value="2"/>
</dbReference>
<keyword evidence="2" id="KW-0732">Signal</keyword>
<dbReference type="SMART" id="SM00062">
    <property type="entry name" value="PBPb"/>
    <property type="match status" value="2"/>
</dbReference>
<evidence type="ECO:0000313" key="6">
    <source>
        <dbReference type="Proteomes" id="UP000075349"/>
    </source>
</evidence>
<feature type="domain" description="GGDEF" evidence="4">
    <location>
        <begin position="532"/>
        <end position="657"/>
    </location>
</feature>
<name>A0A151JJX7_9VIBR</name>
<organism evidence="5 6">
    <name type="scientific">Vibrio cidicii</name>
    <dbReference type="NCBI Taxonomy" id="1763883"/>
    <lineage>
        <taxon>Bacteria</taxon>
        <taxon>Pseudomonadati</taxon>
        <taxon>Pseudomonadota</taxon>
        <taxon>Gammaproteobacteria</taxon>
        <taxon>Vibrionales</taxon>
        <taxon>Vibrionaceae</taxon>
        <taxon>Vibrio</taxon>
    </lineage>
</organism>
<dbReference type="InterPro" id="IPR043128">
    <property type="entry name" value="Rev_trsase/Diguanyl_cyclase"/>
</dbReference>
<dbReference type="CDD" id="cd01949">
    <property type="entry name" value="GGDEF"/>
    <property type="match status" value="1"/>
</dbReference>
<proteinExistence type="inferred from homology"/>
<protein>
    <submittedName>
        <fullName evidence="5">Diguanylate cyclase</fullName>
    </submittedName>
</protein>
<accession>A0A151JJX7</accession>
<comment type="caution">
    <text evidence="5">The sequence shown here is derived from an EMBL/GenBank/DDBJ whole genome shotgun (WGS) entry which is preliminary data.</text>
</comment>
<dbReference type="InterPro" id="IPR001638">
    <property type="entry name" value="Solute-binding_3/MltF_N"/>
</dbReference>
<evidence type="ECO:0000256" key="3">
    <source>
        <dbReference type="SAM" id="Phobius"/>
    </source>
</evidence>
<evidence type="ECO:0000313" key="5">
    <source>
        <dbReference type="EMBL" id="KYN26144.1"/>
    </source>
</evidence>
<keyword evidence="3" id="KW-1133">Transmembrane helix</keyword>
<sequence length="657" mass="74852">MVREIWWLLVGLLFCLPYSSWAKNTEITVATEADDVVTRILFDALAEHFSLDVRYVHQPSFDEVLHSVAIGQTDYAANVTFTPERAKLFSYSYPTNIEYTYLYSFNESTLDDVSVIGLPDETIYSELIAANYPHIKQVSYQGHEQAFQLLETGVVDGVVDAINQLKPMLLRGLDAQLLNDQISIKPVSIVSAKGQHEKELAAFVKYIHSEAVQKRIRDEISDYQFSIRKRALQIALASSRIDLNQPLTIKLEPIFPYVVYHPDGRIDGITADVVRQSCQILALNCQIVSHANETWGNMLGEFTRQEVDMIAPLTYTRAREQIAQFTVPHYAPQSVMVKRIGYKEKVYSHVSQLIAEKIGVVKDDFFDALLSQMLPLKELARYRDHQQMVEALLSEEVDYIAMDTATLNYLLRAESMPAIEQDESIGVFHHSKVSIGLANNGRGQELAPYFSKAIQMLDLDAITEHYDLRPNWRSSLQMERLFASRTQTLFTALFIFVVLISFYLYRQSNTDNLTGLGNRRSLVQKYGKGIPNDLTVLYIDLNQFKPINDTYGHHSGDMVLKRIGQQIRQQWPGKAFRVGGDEFILIGKIAQSEVENSLQRFSRFVIDSDLLGMPLVVTASVGISRSRKQYMSLQQALHLADVDMYQNKHQQREMGYS</sequence>
<dbReference type="NCBIfam" id="TIGR00254">
    <property type="entry name" value="GGDEF"/>
    <property type="match status" value="1"/>
</dbReference>
<dbReference type="PROSITE" id="PS50887">
    <property type="entry name" value="GGDEF"/>
    <property type="match status" value="1"/>
</dbReference>
<keyword evidence="3" id="KW-0812">Transmembrane</keyword>
<comment type="similarity">
    <text evidence="1">Belongs to the bacterial solute-binding protein 3 family.</text>
</comment>
<dbReference type="InterPro" id="IPR029787">
    <property type="entry name" value="Nucleotide_cyclase"/>
</dbReference>
<dbReference type="Proteomes" id="UP000075349">
    <property type="component" value="Unassembled WGS sequence"/>
</dbReference>
<dbReference type="SUPFAM" id="SSF55073">
    <property type="entry name" value="Nucleotide cyclase"/>
    <property type="match status" value="1"/>
</dbReference>
<dbReference type="PANTHER" id="PTHR35936">
    <property type="entry name" value="MEMBRANE-BOUND LYTIC MUREIN TRANSGLYCOSYLASE F"/>
    <property type="match status" value="1"/>
</dbReference>
<dbReference type="AlphaFoldDB" id="A0A151JJX7"/>
<evidence type="ECO:0000256" key="1">
    <source>
        <dbReference type="ARBA" id="ARBA00010333"/>
    </source>
</evidence>
<reference evidence="6" key="1">
    <citation type="submission" date="2015-12" db="EMBL/GenBank/DDBJ databases">
        <authorList>
            <person name="Tarr C.L."/>
            <person name="Gladney L.M."/>
        </authorList>
    </citation>
    <scope>NUCLEOTIDE SEQUENCE [LARGE SCALE GENOMIC DNA]</scope>
    <source>
        <strain evidence="6">2756-81</strain>
    </source>
</reference>
<dbReference type="PANTHER" id="PTHR35936:SF37">
    <property type="entry name" value="AMINO ACID ABC TRANSPORTER SUBSTRATE-BINDING PROTEIN"/>
    <property type="match status" value="1"/>
</dbReference>
<evidence type="ECO:0000259" key="4">
    <source>
        <dbReference type="PROSITE" id="PS50887"/>
    </source>
</evidence>
<evidence type="ECO:0000256" key="2">
    <source>
        <dbReference type="ARBA" id="ARBA00022729"/>
    </source>
</evidence>
<dbReference type="SMART" id="SM00267">
    <property type="entry name" value="GGDEF"/>
    <property type="match status" value="1"/>
</dbReference>
<dbReference type="EMBL" id="LOMK01000001">
    <property type="protein sequence ID" value="KYN26144.1"/>
    <property type="molecule type" value="Genomic_DNA"/>
</dbReference>
<dbReference type="Gene3D" id="3.30.70.270">
    <property type="match status" value="1"/>
</dbReference>
<gene>
    <name evidence="5" type="ORF">AUQ44_13395</name>
</gene>